<name>A0A089QFS4_9LACO</name>
<dbReference type="Proteomes" id="UP001174888">
    <property type="component" value="Unassembled WGS sequence"/>
</dbReference>
<dbReference type="SUPFAM" id="SSF103481">
    <property type="entry name" value="Multidrug resistance efflux transporter EmrE"/>
    <property type="match status" value="2"/>
</dbReference>
<keyword evidence="6 7" id="KW-0472">Membrane</keyword>
<dbReference type="Pfam" id="PF00892">
    <property type="entry name" value="EamA"/>
    <property type="match status" value="2"/>
</dbReference>
<feature type="domain" description="EamA" evidence="8">
    <location>
        <begin position="159"/>
        <end position="287"/>
    </location>
</feature>
<evidence type="ECO:0000313" key="18">
    <source>
        <dbReference type="Proteomes" id="UP000192353"/>
    </source>
</evidence>
<dbReference type="PANTHER" id="PTHR32322">
    <property type="entry name" value="INNER MEMBRANE TRANSPORTER"/>
    <property type="match status" value="1"/>
</dbReference>
<reference evidence="11 20" key="4">
    <citation type="submission" date="2017-04" db="EMBL/GenBank/DDBJ databases">
        <title>Complete genome sequence of Lactobacillus salivarius ZLS006, a probiotic strain isolated from healthy piglet.</title>
        <authorList>
            <person name="Zhang D."/>
        </authorList>
    </citation>
    <scope>NUCLEOTIDE SEQUENCE [LARGE SCALE GENOMIC DNA]</scope>
    <source>
        <strain evidence="11 20">ZLS006</strain>
    </source>
</reference>
<dbReference type="InterPro" id="IPR050638">
    <property type="entry name" value="AA-Vitamin_Transporters"/>
</dbReference>
<dbReference type="InterPro" id="IPR000620">
    <property type="entry name" value="EamA_dom"/>
</dbReference>
<reference evidence="18 19" key="3">
    <citation type="submission" date="2017-03" db="EMBL/GenBank/DDBJ databases">
        <title>Phylogenomics and comparative genomics of Lactobacillus salivarius, a mammalian gut commensal.</title>
        <authorList>
            <person name="Harris H.M."/>
        </authorList>
    </citation>
    <scope>NUCLEOTIDE SEQUENCE [LARGE SCALE GENOMIC DNA]</scope>
    <source>
        <strain evidence="14 18">AH4231</strain>
        <strain evidence="13 19">JCM 1047</strain>
    </source>
</reference>
<evidence type="ECO:0000313" key="9">
    <source>
        <dbReference type="EMBL" id="AIR09801.1"/>
    </source>
</evidence>
<dbReference type="AlphaFoldDB" id="A0A089QFS4"/>
<reference evidence="9 16" key="1">
    <citation type="journal article" date="2014" name="BMC Genomics">
        <title>Unusual genome complexity in Lactobacillus salivarius JCM1046.</title>
        <authorList>
            <person name="Raftis E.J."/>
            <person name="Forde B.M."/>
            <person name="Claesson M.J."/>
            <person name="O'Toole P.W."/>
        </authorList>
    </citation>
    <scope>NUCLEOTIDE SEQUENCE [LARGE SCALE GENOMIC DNA]</scope>
    <source>
        <strain evidence="9 16">JCM1046</strain>
    </source>
</reference>
<reference evidence="15" key="5">
    <citation type="submission" date="2023-04" db="EMBL/GenBank/DDBJ databases">
        <title>Four porcine-derived lactic acid bacteria strains analyses and their evaluation as potential probiotics based on genomics.</title>
        <authorList>
            <person name="Niu D."/>
        </authorList>
    </citation>
    <scope>NUCLEOTIDE SEQUENCE</scope>
    <source>
        <strain evidence="15">ZSA5</strain>
    </source>
</reference>
<feature type="transmembrane region" description="Helical" evidence="7">
    <location>
        <begin position="132"/>
        <end position="150"/>
    </location>
</feature>
<comment type="subcellular location">
    <subcellularLocation>
        <location evidence="1">Cell membrane</location>
        <topology evidence="1">Multi-pass membrane protein</topology>
    </subcellularLocation>
</comment>
<dbReference type="EMBL" id="CP020858">
    <property type="protein sequence ID" value="ARU20106.1"/>
    <property type="molecule type" value="Genomic_DNA"/>
</dbReference>
<evidence type="ECO:0000313" key="11">
    <source>
        <dbReference type="EMBL" id="ARU20106.1"/>
    </source>
</evidence>
<evidence type="ECO:0000256" key="3">
    <source>
        <dbReference type="ARBA" id="ARBA00022475"/>
    </source>
</evidence>
<reference evidence="10 17" key="2">
    <citation type="submission" date="2016-09" db="EMBL/GenBank/DDBJ databases">
        <title>Complete Genome Sequence of Lactobacillus salivarius Jin.</title>
        <authorList>
            <person name="Jin N."/>
            <person name="Li C."/>
            <person name="Wang M."/>
            <person name="Ren D."/>
            <person name="Di Y."/>
            <person name="Pan R."/>
            <person name="Du S."/>
            <person name="Lu H."/>
            <person name="Li X."/>
            <person name="Tian M."/>
        </authorList>
    </citation>
    <scope>NUCLEOTIDE SEQUENCE [LARGE SCALE GENOMIC DNA]</scope>
    <source>
        <strain evidence="10 17">CICC 23174</strain>
    </source>
</reference>
<dbReference type="GO" id="GO:0005886">
    <property type="term" value="C:plasma membrane"/>
    <property type="evidence" value="ECO:0007669"/>
    <property type="project" value="UniProtKB-SubCell"/>
</dbReference>
<dbReference type="Proteomes" id="UP000094723">
    <property type="component" value="Chromosome"/>
</dbReference>
<feature type="transmembrane region" description="Helical" evidence="7">
    <location>
        <begin position="39"/>
        <end position="57"/>
    </location>
</feature>
<feature type="transmembrane region" description="Helical" evidence="7">
    <location>
        <begin position="248"/>
        <end position="268"/>
    </location>
</feature>
<feature type="transmembrane region" description="Helical" evidence="7">
    <location>
        <begin position="73"/>
        <end position="94"/>
    </location>
</feature>
<proteinExistence type="inferred from homology"/>
<dbReference type="Proteomes" id="UP000029488">
    <property type="component" value="Chromosome"/>
</dbReference>
<feature type="transmembrane region" description="Helical" evidence="7">
    <location>
        <begin position="188"/>
        <end position="206"/>
    </location>
</feature>
<feature type="transmembrane region" description="Helical" evidence="7">
    <location>
        <begin position="100"/>
        <end position="120"/>
    </location>
</feature>
<dbReference type="Proteomes" id="UP000192353">
    <property type="component" value="Unassembled WGS sequence"/>
</dbReference>
<dbReference type="EMBL" id="CP123971">
    <property type="protein sequence ID" value="WII28597.1"/>
    <property type="molecule type" value="Genomic_DNA"/>
</dbReference>
<evidence type="ECO:0000313" key="10">
    <source>
        <dbReference type="EMBL" id="AOO73135.1"/>
    </source>
</evidence>
<feature type="domain" description="EamA" evidence="8">
    <location>
        <begin position="6"/>
        <end position="145"/>
    </location>
</feature>
<keyword evidence="4 7" id="KW-0812">Transmembrane</keyword>
<organism evidence="9 16">
    <name type="scientific">Ligilactobacillus salivarius</name>
    <dbReference type="NCBI Taxonomy" id="1624"/>
    <lineage>
        <taxon>Bacteria</taxon>
        <taxon>Bacillati</taxon>
        <taxon>Bacillota</taxon>
        <taxon>Bacilli</taxon>
        <taxon>Lactobacillales</taxon>
        <taxon>Lactobacillaceae</taxon>
        <taxon>Ligilactobacillus</taxon>
    </lineage>
</organism>
<feature type="transmembrane region" description="Helical" evidence="7">
    <location>
        <begin position="212"/>
        <end position="236"/>
    </location>
</feature>
<feature type="transmembrane region" description="Helical" evidence="7">
    <location>
        <begin position="274"/>
        <end position="297"/>
    </location>
</feature>
<evidence type="ECO:0000313" key="14">
    <source>
        <dbReference type="EMBL" id="OQR26258.1"/>
    </source>
</evidence>
<dbReference type="Proteomes" id="UP000192575">
    <property type="component" value="Unassembled WGS sequence"/>
</dbReference>
<accession>A0A089QFS4</accession>
<feature type="transmembrane region" description="Helical" evidence="7">
    <location>
        <begin position="156"/>
        <end position="176"/>
    </location>
</feature>
<evidence type="ECO:0000259" key="8">
    <source>
        <dbReference type="Pfam" id="PF00892"/>
    </source>
</evidence>
<dbReference type="Proteomes" id="UP000195378">
    <property type="component" value="Chromosome"/>
</dbReference>
<evidence type="ECO:0000313" key="12">
    <source>
        <dbReference type="EMBL" id="MDN4834245.1"/>
    </source>
</evidence>
<dbReference type="EMBL" id="CP017107">
    <property type="protein sequence ID" value="AOO73135.1"/>
    <property type="molecule type" value="Genomic_DNA"/>
</dbReference>
<evidence type="ECO:0000313" key="13">
    <source>
        <dbReference type="EMBL" id="OQQ92775.1"/>
    </source>
</evidence>
<evidence type="ECO:0000313" key="19">
    <source>
        <dbReference type="Proteomes" id="UP000192575"/>
    </source>
</evidence>
<dbReference type="EMBL" id="JAUIQT010000001">
    <property type="protein sequence ID" value="MDN4834245.1"/>
    <property type="molecule type" value="Genomic_DNA"/>
</dbReference>
<reference evidence="12" key="6">
    <citation type="submission" date="2023-07" db="EMBL/GenBank/DDBJ databases">
        <title>Complete genome sequence of Ligilactobacillus salivarius SRCM217594 isolated from Gallus gallus domesticus feces.</title>
        <authorList>
            <person name="Yang H.-G."/>
            <person name="Ryu M.-S."/>
            <person name="Ha G.-S."/>
            <person name="Yang H.-J."/>
            <person name="Jeong D.-Y."/>
        </authorList>
    </citation>
    <scope>NUCLEOTIDE SEQUENCE</scope>
    <source>
        <strain evidence="12">SRCM217594</strain>
    </source>
</reference>
<dbReference type="PANTHER" id="PTHR32322:SF18">
    <property type="entry name" value="S-ADENOSYLMETHIONINE_S-ADENOSYLHOMOCYSTEINE TRANSPORTER"/>
    <property type="match status" value="1"/>
</dbReference>
<protein>
    <submittedName>
        <fullName evidence="11">EamA family transporter</fullName>
    </submittedName>
    <submittedName>
        <fullName evidence="10">Multidrug transporter</fullName>
    </submittedName>
    <submittedName>
        <fullName evidence="9">Transporter, drug/metabolite exporter family</fullName>
    </submittedName>
</protein>
<dbReference type="EMBL" id="NBEY01000003">
    <property type="protein sequence ID" value="OQR26258.1"/>
    <property type="molecule type" value="Genomic_DNA"/>
</dbReference>
<gene>
    <name evidence="14" type="ORF">B6U37_00150</name>
    <name evidence="13" type="ORF">B6U56_00180</name>
    <name evidence="11" type="ORF">B7R82_09280</name>
    <name evidence="10" type="ORF">BHF65_02345</name>
    <name evidence="9" type="ORF">LSJ_0028</name>
    <name evidence="15" type="ORF">QFE45_00145</name>
    <name evidence="12" type="ORF">QYC35_08630</name>
</gene>
<evidence type="ECO:0000313" key="20">
    <source>
        <dbReference type="Proteomes" id="UP000195378"/>
    </source>
</evidence>
<evidence type="ECO:0000256" key="2">
    <source>
        <dbReference type="ARBA" id="ARBA00007362"/>
    </source>
</evidence>
<dbReference type="Proteomes" id="UP001231316">
    <property type="component" value="Chromosome"/>
</dbReference>
<evidence type="ECO:0000256" key="7">
    <source>
        <dbReference type="SAM" id="Phobius"/>
    </source>
</evidence>
<evidence type="ECO:0000256" key="6">
    <source>
        <dbReference type="ARBA" id="ARBA00023136"/>
    </source>
</evidence>
<dbReference type="KEGG" id="lsj:LSJ_0028"/>
<evidence type="ECO:0000256" key="5">
    <source>
        <dbReference type="ARBA" id="ARBA00022989"/>
    </source>
</evidence>
<evidence type="ECO:0000313" key="16">
    <source>
        <dbReference type="Proteomes" id="UP000029488"/>
    </source>
</evidence>
<evidence type="ECO:0000313" key="15">
    <source>
        <dbReference type="EMBL" id="WII28597.1"/>
    </source>
</evidence>
<dbReference type="InterPro" id="IPR037185">
    <property type="entry name" value="EmrE-like"/>
</dbReference>
<evidence type="ECO:0000313" key="17">
    <source>
        <dbReference type="Proteomes" id="UP000094723"/>
    </source>
</evidence>
<comment type="similarity">
    <text evidence="2">Belongs to the EamA transporter family.</text>
</comment>
<dbReference type="EMBL" id="CP007646">
    <property type="protein sequence ID" value="AIR09801.1"/>
    <property type="molecule type" value="Genomic_DNA"/>
</dbReference>
<keyword evidence="5 7" id="KW-1133">Transmembrane helix</keyword>
<dbReference type="RefSeq" id="WP_003702035.1">
    <property type="nucleotide sequence ID" value="NZ_CP007646.1"/>
</dbReference>
<keyword evidence="3" id="KW-1003">Cell membrane</keyword>
<sequence length="304" mass="33158">MSMKTKGILLAAGGASLWGGSGAAAQQLFMTHAVTTEWLVAVRLLGAGLLLLIWGLIKSSKQINEIIHDRKNMAMVLAFAIFGVMNSQLSYFFAIKYSNAPTATVLQYLQPVLIVLWMAFGQKIRPRRVDGISIAVALMGTFLLVTGGRLDTLTLTPIALAWGLWSAVAATLYTLLPSGLLKKYDAMVVCGLAMFVSGIIMLPWFLTMEQPHLSLFNIVLVIYIVVFGTMFAYTLFLQSIRYIAPSVTGILSAFEPLIATILAVTLLGTKLSTAAIIGSLLIVLTTVIQAVPFNVIWRRFRRVK</sequence>
<evidence type="ECO:0000256" key="1">
    <source>
        <dbReference type="ARBA" id="ARBA00004651"/>
    </source>
</evidence>
<evidence type="ECO:0000256" key="4">
    <source>
        <dbReference type="ARBA" id="ARBA00022692"/>
    </source>
</evidence>
<dbReference type="EMBL" id="NBEF01000002">
    <property type="protein sequence ID" value="OQQ92775.1"/>
    <property type="molecule type" value="Genomic_DNA"/>
</dbReference>